<dbReference type="AlphaFoldDB" id="A0AAD5LZD4"/>
<name>A0AAD5LZD4_PYTIN</name>
<dbReference type="Pfam" id="PF14766">
    <property type="entry name" value="RPA_interact_N"/>
    <property type="match status" value="1"/>
</dbReference>
<dbReference type="PANTHER" id="PTHR31742">
    <property type="entry name" value="RPA-INTERACTING PROTEIN RPAIN"/>
    <property type="match status" value="1"/>
</dbReference>
<dbReference type="PANTHER" id="PTHR31742:SF1">
    <property type="entry name" value="RPA-INTERACTING PROTEIN"/>
    <property type="match status" value="1"/>
</dbReference>
<dbReference type="GO" id="GO:0006606">
    <property type="term" value="P:protein import into nucleus"/>
    <property type="evidence" value="ECO:0007669"/>
    <property type="project" value="TreeGrafter"/>
</dbReference>
<gene>
    <name evidence="2" type="ORF">P43SY_001665</name>
</gene>
<accession>A0AAD5LZD4</accession>
<dbReference type="GO" id="GO:0005634">
    <property type="term" value="C:nucleus"/>
    <property type="evidence" value="ECO:0007669"/>
    <property type="project" value="TreeGrafter"/>
</dbReference>
<sequence length="221" mass="25232">MMMRPQEKHRTSVTKSAAFHASLSPPLWKDQLRQRCVARVKENRHALLARLRSPDPGARTSIADEMKRIVYREERRATTRRHPVFDFQRDEESEGTEPIDDLLTIDDLVNTGKLSEDDYLDIMHSLEEALRDESRDDNEDEVLLAQEMVDFEEASLMAMLNGLDLDGVADFDQSTGDCDVVDEFGVHVLCPMCKTRYLQCSAGREASELTCKCSFTFVVKV</sequence>
<comment type="caution">
    <text evidence="2">The sequence shown here is derived from an EMBL/GenBank/DDBJ whole genome shotgun (WGS) entry which is preliminary data.</text>
</comment>
<protein>
    <recommendedName>
        <fullName evidence="1">RPA-interacting protein N-terminal domain-containing protein</fullName>
    </recommendedName>
</protein>
<dbReference type="Proteomes" id="UP001209570">
    <property type="component" value="Unassembled WGS sequence"/>
</dbReference>
<organism evidence="2 3">
    <name type="scientific">Pythium insidiosum</name>
    <name type="common">Pythiosis disease agent</name>
    <dbReference type="NCBI Taxonomy" id="114742"/>
    <lineage>
        <taxon>Eukaryota</taxon>
        <taxon>Sar</taxon>
        <taxon>Stramenopiles</taxon>
        <taxon>Oomycota</taxon>
        <taxon>Peronosporomycetes</taxon>
        <taxon>Pythiales</taxon>
        <taxon>Pythiaceae</taxon>
        <taxon>Pythium</taxon>
    </lineage>
</organism>
<evidence type="ECO:0000313" key="3">
    <source>
        <dbReference type="Proteomes" id="UP001209570"/>
    </source>
</evidence>
<evidence type="ECO:0000259" key="1">
    <source>
        <dbReference type="Pfam" id="PF14766"/>
    </source>
</evidence>
<dbReference type="EMBL" id="JAKCXM010000245">
    <property type="protein sequence ID" value="KAJ0397595.1"/>
    <property type="molecule type" value="Genomic_DNA"/>
</dbReference>
<dbReference type="InterPro" id="IPR028156">
    <property type="entry name" value="RIP"/>
</dbReference>
<feature type="domain" description="RPA-interacting protein N-terminal" evidence="1">
    <location>
        <begin position="25"/>
        <end position="54"/>
    </location>
</feature>
<reference evidence="2" key="1">
    <citation type="submission" date="2021-12" db="EMBL/GenBank/DDBJ databases">
        <title>Prjna785345.</title>
        <authorList>
            <person name="Rujirawat T."/>
            <person name="Krajaejun T."/>
        </authorList>
    </citation>
    <scope>NUCLEOTIDE SEQUENCE</scope>
    <source>
        <strain evidence="2">Pi057C3</strain>
    </source>
</reference>
<evidence type="ECO:0000313" key="2">
    <source>
        <dbReference type="EMBL" id="KAJ0397595.1"/>
    </source>
</evidence>
<keyword evidence="3" id="KW-1185">Reference proteome</keyword>
<proteinExistence type="predicted"/>
<dbReference type="InterPro" id="IPR028158">
    <property type="entry name" value="RPA_interact_N_dom"/>
</dbReference>